<dbReference type="AlphaFoldDB" id="A0A9X1X7A2"/>
<keyword evidence="3" id="KW-0285">Flavoprotein</keyword>
<dbReference type="PRINTS" id="PR00368">
    <property type="entry name" value="FADPNR"/>
</dbReference>
<evidence type="ECO:0000256" key="5">
    <source>
        <dbReference type="ARBA" id="ARBA00022946"/>
    </source>
</evidence>
<dbReference type="EC" id="1.6.5.9" evidence="2"/>
<dbReference type="EMBL" id="JALJEJ010000004">
    <property type="protein sequence ID" value="MCJ8209974.1"/>
    <property type="molecule type" value="Genomic_DNA"/>
</dbReference>
<dbReference type="GO" id="GO:0050136">
    <property type="term" value="F:NADH dehydrogenase (quinone) (non-electrogenic) activity"/>
    <property type="evidence" value="ECO:0007669"/>
    <property type="project" value="UniProtKB-EC"/>
</dbReference>
<keyword evidence="13" id="KW-1185">Reference proteome</keyword>
<sequence>MTTTTKTGFPRVVIVGGGFGGIEVAKHLADQPVEVLMLDKHNYHMFQPLLYQVATGSLEAESIAFSLRKNFSGQKNFTFRLAEVTAVNPDRNTIDTTIGEIAYDYLVIATGSITNFFGNKEIEHYAMPMKTIPEALNLRYLILQNLEEAVLKQTREEREPFLNFVLVGAGPTGVELAGSLAEYRNYILTKDYPELTKGDMKVYLVDFLPKVLGPMSDEASAKAKDFLVNMGVEVMLGVKVESYDGAQIKFEDGRVIPTKNVIWSAGVMGVVPQGIAKENIERGNRIRVNEQCVVAGTTNIFAIGDVAAMITEATPKGHPGVAQVAIQMGEFVAKTIRGILKGEQLTAFKYNDKGSLATIGRNKAVADLGKIKFQGFFAWLIWMFVHLISLLGFRNKVIVFINWLGSYVNYNGGTRLIMRKFIREGLTDDQAVVKPKTDAVTPQAG</sequence>
<dbReference type="InterPro" id="IPR023753">
    <property type="entry name" value="FAD/NAD-binding_dom"/>
</dbReference>
<feature type="domain" description="External alternative NADH-ubiquinone oxidoreductase-like C-terminal" evidence="11">
    <location>
        <begin position="353"/>
        <end position="406"/>
    </location>
</feature>
<dbReference type="InterPro" id="IPR045024">
    <property type="entry name" value="NDH-2"/>
</dbReference>
<gene>
    <name evidence="12" type="ORF">MUY27_09660</name>
</gene>
<comment type="caution">
    <text evidence="12">The sequence shown here is derived from an EMBL/GenBank/DDBJ whole genome shotgun (WGS) entry which is preliminary data.</text>
</comment>
<name>A0A9X1X7A2_9SPHI</name>
<dbReference type="Proteomes" id="UP001139450">
    <property type="component" value="Unassembled WGS sequence"/>
</dbReference>
<comment type="catalytic activity">
    <reaction evidence="8">
        <text>a quinone + NADH + H(+) = a quinol + NAD(+)</text>
        <dbReference type="Rhea" id="RHEA:46160"/>
        <dbReference type="ChEBI" id="CHEBI:15378"/>
        <dbReference type="ChEBI" id="CHEBI:24646"/>
        <dbReference type="ChEBI" id="CHEBI:57540"/>
        <dbReference type="ChEBI" id="CHEBI:57945"/>
        <dbReference type="ChEBI" id="CHEBI:132124"/>
        <dbReference type="EC" id="1.6.5.9"/>
    </reaction>
</comment>
<organism evidence="12 13">
    <name type="scientific">Mucilaginibacter straminoryzae</name>
    <dbReference type="NCBI Taxonomy" id="2932774"/>
    <lineage>
        <taxon>Bacteria</taxon>
        <taxon>Pseudomonadati</taxon>
        <taxon>Bacteroidota</taxon>
        <taxon>Sphingobacteriia</taxon>
        <taxon>Sphingobacteriales</taxon>
        <taxon>Sphingobacteriaceae</taxon>
        <taxon>Mucilaginibacter</taxon>
    </lineage>
</organism>
<evidence type="ECO:0000313" key="12">
    <source>
        <dbReference type="EMBL" id="MCJ8209974.1"/>
    </source>
</evidence>
<evidence type="ECO:0000313" key="13">
    <source>
        <dbReference type="Proteomes" id="UP001139450"/>
    </source>
</evidence>
<reference evidence="12" key="1">
    <citation type="submission" date="2022-04" db="EMBL/GenBank/DDBJ databases">
        <title>Mucilaginibacter sp. RS28 isolated from freshwater.</title>
        <authorList>
            <person name="Ko S.-R."/>
        </authorList>
    </citation>
    <scope>NUCLEOTIDE SEQUENCE</scope>
    <source>
        <strain evidence="12">RS28</strain>
    </source>
</reference>
<dbReference type="RefSeq" id="WP_245129808.1">
    <property type="nucleotide sequence ID" value="NZ_JALJEJ010000004.1"/>
</dbReference>
<evidence type="ECO:0000256" key="6">
    <source>
        <dbReference type="ARBA" id="ARBA00023002"/>
    </source>
</evidence>
<evidence type="ECO:0000256" key="4">
    <source>
        <dbReference type="ARBA" id="ARBA00022827"/>
    </source>
</evidence>
<dbReference type="SUPFAM" id="SSF51905">
    <property type="entry name" value="FAD/NAD(P)-binding domain"/>
    <property type="match status" value="1"/>
</dbReference>
<evidence type="ECO:0000256" key="9">
    <source>
        <dbReference type="SAM" id="Phobius"/>
    </source>
</evidence>
<keyword evidence="9" id="KW-0472">Membrane</keyword>
<evidence type="ECO:0000256" key="3">
    <source>
        <dbReference type="ARBA" id="ARBA00022630"/>
    </source>
</evidence>
<keyword evidence="9" id="KW-0812">Transmembrane</keyword>
<evidence type="ECO:0000259" key="10">
    <source>
        <dbReference type="Pfam" id="PF07992"/>
    </source>
</evidence>
<evidence type="ECO:0000256" key="2">
    <source>
        <dbReference type="ARBA" id="ARBA00012637"/>
    </source>
</evidence>
<feature type="domain" description="FAD/NAD(P)-binding" evidence="10">
    <location>
        <begin position="11"/>
        <end position="329"/>
    </location>
</feature>
<keyword evidence="7" id="KW-0520">NAD</keyword>
<dbReference type="InterPro" id="IPR054585">
    <property type="entry name" value="NDH2-like_C"/>
</dbReference>
<proteinExistence type="inferred from homology"/>
<dbReference type="PANTHER" id="PTHR43706">
    <property type="entry name" value="NADH DEHYDROGENASE"/>
    <property type="match status" value="1"/>
</dbReference>
<keyword evidence="5" id="KW-0809">Transit peptide</keyword>
<accession>A0A9X1X7A2</accession>
<feature type="transmembrane region" description="Helical" evidence="9">
    <location>
        <begin position="376"/>
        <end position="393"/>
    </location>
</feature>
<keyword evidence="6" id="KW-0560">Oxidoreductase</keyword>
<protein>
    <recommendedName>
        <fullName evidence="2">NADH:ubiquinone reductase (non-electrogenic)</fullName>
        <ecNumber evidence="2">1.6.5.9</ecNumber>
    </recommendedName>
</protein>
<evidence type="ECO:0000256" key="1">
    <source>
        <dbReference type="ARBA" id="ARBA00005272"/>
    </source>
</evidence>
<evidence type="ECO:0000259" key="11">
    <source>
        <dbReference type="Pfam" id="PF22366"/>
    </source>
</evidence>
<dbReference type="InterPro" id="IPR036188">
    <property type="entry name" value="FAD/NAD-bd_sf"/>
</dbReference>
<dbReference type="Gene3D" id="3.50.50.100">
    <property type="match status" value="1"/>
</dbReference>
<keyword evidence="9" id="KW-1133">Transmembrane helix</keyword>
<comment type="similarity">
    <text evidence="1">Belongs to the NADH dehydrogenase family.</text>
</comment>
<evidence type="ECO:0000256" key="8">
    <source>
        <dbReference type="ARBA" id="ARBA00047599"/>
    </source>
</evidence>
<keyword evidence="4" id="KW-0274">FAD</keyword>
<dbReference type="PRINTS" id="PR00411">
    <property type="entry name" value="PNDRDTASEI"/>
</dbReference>
<evidence type="ECO:0000256" key="7">
    <source>
        <dbReference type="ARBA" id="ARBA00023027"/>
    </source>
</evidence>
<dbReference type="Pfam" id="PF07992">
    <property type="entry name" value="Pyr_redox_2"/>
    <property type="match status" value="1"/>
</dbReference>
<dbReference type="PANTHER" id="PTHR43706:SF47">
    <property type="entry name" value="EXTERNAL NADH-UBIQUINONE OXIDOREDUCTASE 1, MITOCHONDRIAL-RELATED"/>
    <property type="match status" value="1"/>
</dbReference>
<dbReference type="Pfam" id="PF22366">
    <property type="entry name" value="NDH2_C"/>
    <property type="match status" value="1"/>
</dbReference>